<sequence>MSKIIIRSPEQMRRLGSKYAKDILNHKKTNSSATTIALYGNLGSGKTIFTQGFGRELRISKRIQSPTFVLMRRYLIFRLRHPIFKRFYHLDLYRIKHSKDLEYLGLKEIFKDASAIIIIEWADRIEKMLPKKTIKIQMKHIKNKKHRKIQTKKHKCPKKNNY</sequence>
<dbReference type="PANTHER" id="PTHR33540:SF2">
    <property type="entry name" value="TRNA THREONYLCARBAMOYLADENOSINE BIOSYNTHESIS PROTEIN TSAE"/>
    <property type="match status" value="1"/>
</dbReference>
<dbReference type="SUPFAM" id="SSF52540">
    <property type="entry name" value="P-loop containing nucleoside triphosphate hydrolases"/>
    <property type="match status" value="1"/>
</dbReference>
<dbReference type="GO" id="GO:0005524">
    <property type="term" value="F:ATP binding"/>
    <property type="evidence" value="ECO:0007669"/>
    <property type="project" value="UniProtKB-KW"/>
</dbReference>
<evidence type="ECO:0000256" key="9">
    <source>
        <dbReference type="ARBA" id="ARBA00022842"/>
    </source>
</evidence>
<protein>
    <recommendedName>
        <fullName evidence="3">tRNA threonylcarbamoyladenosine biosynthesis protein TsaE</fullName>
    </recommendedName>
    <alternativeName>
        <fullName evidence="10">t(6)A37 threonylcarbamoyladenosine biosynthesis protein TsaE</fullName>
    </alternativeName>
</protein>
<dbReference type="EMBL" id="MHSW01000004">
    <property type="protein sequence ID" value="OHA52806.1"/>
    <property type="molecule type" value="Genomic_DNA"/>
</dbReference>
<evidence type="ECO:0000256" key="11">
    <source>
        <dbReference type="SAM" id="MobiDB-lite"/>
    </source>
</evidence>
<organism evidence="12 13">
    <name type="scientific">Candidatus Terrybacteria bacterium RIFCSPLOWO2_01_FULL_40_23</name>
    <dbReference type="NCBI Taxonomy" id="1802366"/>
    <lineage>
        <taxon>Bacteria</taxon>
        <taxon>Candidatus Terryibacteriota</taxon>
    </lineage>
</organism>
<evidence type="ECO:0000256" key="7">
    <source>
        <dbReference type="ARBA" id="ARBA00022741"/>
    </source>
</evidence>
<dbReference type="InterPro" id="IPR027417">
    <property type="entry name" value="P-loop_NTPase"/>
</dbReference>
<keyword evidence="7" id="KW-0547">Nucleotide-binding</keyword>
<dbReference type="GO" id="GO:0016740">
    <property type="term" value="F:transferase activity"/>
    <property type="evidence" value="ECO:0007669"/>
    <property type="project" value="UniProtKB-KW"/>
</dbReference>
<dbReference type="NCBIfam" id="TIGR00150">
    <property type="entry name" value="T6A_YjeE"/>
    <property type="match status" value="1"/>
</dbReference>
<dbReference type="Pfam" id="PF02367">
    <property type="entry name" value="TsaE"/>
    <property type="match status" value="1"/>
</dbReference>
<keyword evidence="6" id="KW-0479">Metal-binding</keyword>
<keyword evidence="9" id="KW-0460">Magnesium</keyword>
<comment type="similarity">
    <text evidence="2">Belongs to the TsaE family.</text>
</comment>
<evidence type="ECO:0000256" key="4">
    <source>
        <dbReference type="ARBA" id="ARBA00022490"/>
    </source>
</evidence>
<feature type="region of interest" description="Disordered" evidence="11">
    <location>
        <begin position="142"/>
        <end position="162"/>
    </location>
</feature>
<evidence type="ECO:0000313" key="12">
    <source>
        <dbReference type="EMBL" id="OHA52806.1"/>
    </source>
</evidence>
<dbReference type="GO" id="GO:0046872">
    <property type="term" value="F:metal ion binding"/>
    <property type="evidence" value="ECO:0007669"/>
    <property type="project" value="UniProtKB-KW"/>
</dbReference>
<evidence type="ECO:0000256" key="3">
    <source>
        <dbReference type="ARBA" id="ARBA00019010"/>
    </source>
</evidence>
<evidence type="ECO:0000256" key="10">
    <source>
        <dbReference type="ARBA" id="ARBA00032441"/>
    </source>
</evidence>
<comment type="subcellular location">
    <subcellularLocation>
        <location evidence="1">Cytoplasm</location>
    </subcellularLocation>
</comment>
<evidence type="ECO:0000256" key="6">
    <source>
        <dbReference type="ARBA" id="ARBA00022723"/>
    </source>
</evidence>
<proteinExistence type="inferred from homology"/>
<dbReference type="AlphaFoldDB" id="A0A1G2PWW1"/>
<evidence type="ECO:0000256" key="8">
    <source>
        <dbReference type="ARBA" id="ARBA00022840"/>
    </source>
</evidence>
<comment type="caution">
    <text evidence="12">The sequence shown here is derived from an EMBL/GenBank/DDBJ whole genome shotgun (WGS) entry which is preliminary data.</text>
</comment>
<dbReference type="GO" id="GO:0005737">
    <property type="term" value="C:cytoplasm"/>
    <property type="evidence" value="ECO:0007669"/>
    <property type="project" value="UniProtKB-SubCell"/>
</dbReference>
<keyword evidence="8" id="KW-0067">ATP-binding</keyword>
<gene>
    <name evidence="12" type="ORF">A3A97_00445</name>
</gene>
<name>A0A1G2PWW1_9BACT</name>
<accession>A0A1G2PWW1</accession>
<evidence type="ECO:0000256" key="2">
    <source>
        <dbReference type="ARBA" id="ARBA00007599"/>
    </source>
</evidence>
<dbReference type="Gene3D" id="3.40.50.300">
    <property type="entry name" value="P-loop containing nucleotide triphosphate hydrolases"/>
    <property type="match status" value="1"/>
</dbReference>
<dbReference type="InterPro" id="IPR003442">
    <property type="entry name" value="T6A_TsaE"/>
</dbReference>
<evidence type="ECO:0000313" key="13">
    <source>
        <dbReference type="Proteomes" id="UP000176951"/>
    </source>
</evidence>
<evidence type="ECO:0000256" key="5">
    <source>
        <dbReference type="ARBA" id="ARBA00022694"/>
    </source>
</evidence>
<dbReference type="PANTHER" id="PTHR33540">
    <property type="entry name" value="TRNA THREONYLCARBAMOYLADENOSINE BIOSYNTHESIS PROTEIN TSAE"/>
    <property type="match status" value="1"/>
</dbReference>
<keyword evidence="4" id="KW-0963">Cytoplasm</keyword>
<evidence type="ECO:0000256" key="1">
    <source>
        <dbReference type="ARBA" id="ARBA00004496"/>
    </source>
</evidence>
<reference evidence="12 13" key="1">
    <citation type="journal article" date="2016" name="Nat. Commun.">
        <title>Thousands of microbial genomes shed light on interconnected biogeochemical processes in an aquifer system.</title>
        <authorList>
            <person name="Anantharaman K."/>
            <person name="Brown C.T."/>
            <person name="Hug L.A."/>
            <person name="Sharon I."/>
            <person name="Castelle C.J."/>
            <person name="Probst A.J."/>
            <person name="Thomas B.C."/>
            <person name="Singh A."/>
            <person name="Wilkins M.J."/>
            <person name="Karaoz U."/>
            <person name="Brodie E.L."/>
            <person name="Williams K.H."/>
            <person name="Hubbard S.S."/>
            <person name="Banfield J.F."/>
        </authorList>
    </citation>
    <scope>NUCLEOTIDE SEQUENCE [LARGE SCALE GENOMIC DNA]</scope>
</reference>
<keyword evidence="12" id="KW-0808">Transferase</keyword>
<keyword evidence="5" id="KW-0819">tRNA processing</keyword>
<dbReference type="Proteomes" id="UP000176951">
    <property type="component" value="Unassembled WGS sequence"/>
</dbReference>
<dbReference type="GO" id="GO:0002949">
    <property type="term" value="P:tRNA threonylcarbamoyladenosine modification"/>
    <property type="evidence" value="ECO:0007669"/>
    <property type="project" value="InterPro"/>
</dbReference>